<accession>A0A2N1J6I6</accession>
<dbReference type="InterPro" id="IPR050103">
    <property type="entry name" value="Class-III_PLP-dep_AT"/>
</dbReference>
<dbReference type="Pfam" id="PF00202">
    <property type="entry name" value="Aminotran_3"/>
    <property type="match status" value="1"/>
</dbReference>
<keyword evidence="3" id="KW-0028">Amino-acid biosynthesis</keyword>
<evidence type="ECO:0000256" key="7">
    <source>
        <dbReference type="RuleBase" id="RU003560"/>
    </source>
</evidence>
<dbReference type="AlphaFoldDB" id="A0A2N1J6I6"/>
<dbReference type="GO" id="GO:0030170">
    <property type="term" value="F:pyridoxal phosphate binding"/>
    <property type="evidence" value="ECO:0007669"/>
    <property type="project" value="InterPro"/>
</dbReference>
<sequence length="397" mass="43947">MSKELKNLDKDYVLNTYSKNYINFKKGINATLFDEEGKDYIDFTSGIGVVSVGHGNKQVADAIYKQVSNITHISNIYAIEPQAKLAEQISKLSGFNVATFFANSGAEANEGAIKIARKYGEKNFEKKRFKVITLEHSFHGRTITTVKATGQDKFHAPFFAPYPDGFSYDNTIDDIYNSIDDETVAVMIELVQGEGGVQPFDKKDIQELAKFLKENKILLIVDEVQTGIYRTGEFLASNLYGIEPDIITLAKGLAGGVPIGAVVTKHKNILEPGDHGSTFGGNYLSTTAGLEVVKILEDYKVSGKLDEAIIYFEQKLNDIYEKYPNLFLQSVGLGLMRGLRVKDEQTLASIVSKAFENGVLVLKAGKNTLRLLPVLTISKEEIDEGFKRLEDALKQIS</sequence>
<dbReference type="FunFam" id="3.40.640.10:FF:000004">
    <property type="entry name" value="Acetylornithine aminotransferase"/>
    <property type="match status" value="1"/>
</dbReference>
<dbReference type="EMBL" id="NXIF01000003">
    <property type="protein sequence ID" value="PKI82163.1"/>
    <property type="molecule type" value="Genomic_DNA"/>
</dbReference>
<evidence type="ECO:0000256" key="2">
    <source>
        <dbReference type="ARBA" id="ARBA00022576"/>
    </source>
</evidence>
<dbReference type="InterPro" id="IPR015424">
    <property type="entry name" value="PyrdxlP-dep_Trfase"/>
</dbReference>
<dbReference type="OrthoDB" id="9801834at2"/>
<dbReference type="PIRSF" id="PIRSF000521">
    <property type="entry name" value="Transaminase_4ab_Lys_Orn"/>
    <property type="match status" value="1"/>
</dbReference>
<keyword evidence="5 7" id="KW-0663">Pyridoxal phosphate</keyword>
<dbReference type="NCBIfam" id="NF002325">
    <property type="entry name" value="PRK01278.1"/>
    <property type="match status" value="1"/>
</dbReference>
<dbReference type="PANTHER" id="PTHR11986">
    <property type="entry name" value="AMINOTRANSFERASE CLASS III"/>
    <property type="match status" value="1"/>
</dbReference>
<evidence type="ECO:0000256" key="3">
    <source>
        <dbReference type="ARBA" id="ARBA00022605"/>
    </source>
</evidence>
<dbReference type="InterPro" id="IPR005814">
    <property type="entry name" value="Aminotrans_3"/>
</dbReference>
<dbReference type="Proteomes" id="UP000233248">
    <property type="component" value="Unassembled WGS sequence"/>
</dbReference>
<dbReference type="GO" id="GO:0006526">
    <property type="term" value="P:L-arginine biosynthetic process"/>
    <property type="evidence" value="ECO:0007669"/>
    <property type="project" value="UniProtKB-ARBA"/>
</dbReference>
<dbReference type="KEGG" id="ahs:AHALO_2359"/>
<protein>
    <submittedName>
        <fullName evidence="8">Aspartate aminotransferase family protein</fullName>
    </submittedName>
</protein>
<comment type="similarity">
    <text evidence="7">Belongs to the class-III pyridoxal-phosphate-dependent aminotransferase family.</text>
</comment>
<comment type="pathway">
    <text evidence="6">Amino-acid biosynthesis.</text>
</comment>
<evidence type="ECO:0000313" key="9">
    <source>
        <dbReference type="Proteomes" id="UP000233248"/>
    </source>
</evidence>
<keyword evidence="2 8" id="KW-0032">Aminotransferase</keyword>
<evidence type="ECO:0000256" key="1">
    <source>
        <dbReference type="ARBA" id="ARBA00001933"/>
    </source>
</evidence>
<comment type="caution">
    <text evidence="8">The sequence shown here is derived from an EMBL/GenBank/DDBJ whole genome shotgun (WGS) entry which is preliminary data.</text>
</comment>
<dbReference type="PROSITE" id="PS00600">
    <property type="entry name" value="AA_TRANSFER_CLASS_3"/>
    <property type="match status" value="1"/>
</dbReference>
<dbReference type="InterPro" id="IPR004636">
    <property type="entry name" value="AcOrn/SuccOrn_fam"/>
</dbReference>
<dbReference type="NCBIfam" id="TIGR00707">
    <property type="entry name" value="argD"/>
    <property type="match status" value="1"/>
</dbReference>
<dbReference type="InterPro" id="IPR015422">
    <property type="entry name" value="PyrdxlP-dep_Trfase_small"/>
</dbReference>
<dbReference type="GO" id="GO:0042802">
    <property type="term" value="F:identical protein binding"/>
    <property type="evidence" value="ECO:0007669"/>
    <property type="project" value="TreeGrafter"/>
</dbReference>
<keyword evidence="4 8" id="KW-0808">Transferase</keyword>
<evidence type="ECO:0000313" key="8">
    <source>
        <dbReference type="EMBL" id="PKI82163.1"/>
    </source>
</evidence>
<evidence type="ECO:0000256" key="6">
    <source>
        <dbReference type="ARBA" id="ARBA00029440"/>
    </source>
</evidence>
<dbReference type="InterPro" id="IPR049704">
    <property type="entry name" value="Aminotrans_3_PPA_site"/>
</dbReference>
<dbReference type="CDD" id="cd00610">
    <property type="entry name" value="OAT_like"/>
    <property type="match status" value="1"/>
</dbReference>
<dbReference type="Gene3D" id="3.40.640.10">
    <property type="entry name" value="Type I PLP-dependent aspartate aminotransferase-like (Major domain)"/>
    <property type="match status" value="1"/>
</dbReference>
<dbReference type="Gene3D" id="3.90.1150.10">
    <property type="entry name" value="Aspartate Aminotransferase, domain 1"/>
    <property type="match status" value="1"/>
</dbReference>
<evidence type="ECO:0000256" key="4">
    <source>
        <dbReference type="ARBA" id="ARBA00022679"/>
    </source>
</evidence>
<reference evidence="8 9" key="1">
    <citation type="submission" date="2017-09" db="EMBL/GenBank/DDBJ databases">
        <title>Genomics of the genus Arcobacter.</title>
        <authorList>
            <person name="Perez-Cataluna A."/>
            <person name="Figueras M.J."/>
            <person name="Salas-Masso N."/>
        </authorList>
    </citation>
    <scope>NUCLEOTIDE SEQUENCE [LARGE SCALE GENOMIC DNA]</scope>
    <source>
        <strain evidence="8 9">DSM 18005</strain>
    </source>
</reference>
<proteinExistence type="inferred from homology"/>
<organism evidence="8 9">
    <name type="scientific">Malaciobacter halophilus</name>
    <dbReference type="NCBI Taxonomy" id="197482"/>
    <lineage>
        <taxon>Bacteria</taxon>
        <taxon>Pseudomonadati</taxon>
        <taxon>Campylobacterota</taxon>
        <taxon>Epsilonproteobacteria</taxon>
        <taxon>Campylobacterales</taxon>
        <taxon>Arcobacteraceae</taxon>
        <taxon>Malaciobacter</taxon>
    </lineage>
</organism>
<dbReference type="RefSeq" id="WP_101183241.1">
    <property type="nucleotide sequence ID" value="NZ_CP031218.1"/>
</dbReference>
<dbReference type="SUPFAM" id="SSF53383">
    <property type="entry name" value="PLP-dependent transferases"/>
    <property type="match status" value="1"/>
</dbReference>
<keyword evidence="9" id="KW-1185">Reference proteome</keyword>
<dbReference type="GO" id="GO:0008483">
    <property type="term" value="F:transaminase activity"/>
    <property type="evidence" value="ECO:0007669"/>
    <property type="project" value="UniProtKB-KW"/>
</dbReference>
<comment type="cofactor">
    <cofactor evidence="1">
        <name>pyridoxal 5'-phosphate</name>
        <dbReference type="ChEBI" id="CHEBI:597326"/>
    </cofactor>
</comment>
<dbReference type="InterPro" id="IPR015421">
    <property type="entry name" value="PyrdxlP-dep_Trfase_major"/>
</dbReference>
<name>A0A2N1J6I6_9BACT</name>
<evidence type="ECO:0000256" key="5">
    <source>
        <dbReference type="ARBA" id="ARBA00022898"/>
    </source>
</evidence>
<dbReference type="PANTHER" id="PTHR11986:SF79">
    <property type="entry name" value="ACETYLORNITHINE AMINOTRANSFERASE, MITOCHONDRIAL"/>
    <property type="match status" value="1"/>
</dbReference>
<gene>
    <name evidence="8" type="ORF">CP960_00580</name>
</gene>